<evidence type="ECO:0000313" key="3">
    <source>
        <dbReference type="EMBL" id="KFP75322.1"/>
    </source>
</evidence>
<dbReference type="InterPro" id="IPR001254">
    <property type="entry name" value="Trypsin_dom"/>
</dbReference>
<protein>
    <submittedName>
        <fullName evidence="3">Acrosin</fullName>
    </submittedName>
</protein>
<feature type="non-terminal residue" evidence="3">
    <location>
        <position position="63"/>
    </location>
</feature>
<feature type="non-terminal residue" evidence="3">
    <location>
        <position position="1"/>
    </location>
</feature>
<dbReference type="AlphaFoldDB" id="A0A091MJ51"/>
<evidence type="ECO:0000259" key="2">
    <source>
        <dbReference type="PROSITE" id="PS50240"/>
    </source>
</evidence>
<name>A0A091MJ51_9PASS</name>
<dbReference type="EMBL" id="KK829447">
    <property type="protein sequence ID" value="KFP75322.1"/>
    <property type="molecule type" value="Genomic_DNA"/>
</dbReference>
<dbReference type="GO" id="GO:0006508">
    <property type="term" value="P:proteolysis"/>
    <property type="evidence" value="ECO:0007669"/>
    <property type="project" value="InterPro"/>
</dbReference>
<evidence type="ECO:0000256" key="1">
    <source>
        <dbReference type="ARBA" id="ARBA00023157"/>
    </source>
</evidence>
<dbReference type="PANTHER" id="PTHR24252:SF8">
    <property type="entry name" value="ACROSIN"/>
    <property type="match status" value="1"/>
</dbReference>
<keyword evidence="1" id="KW-1015">Disulfide bond</keyword>
<gene>
    <name evidence="3" type="ORF">N310_03471</name>
</gene>
<dbReference type="GO" id="GO:0004252">
    <property type="term" value="F:serine-type endopeptidase activity"/>
    <property type="evidence" value="ECO:0007669"/>
    <property type="project" value="InterPro"/>
</dbReference>
<dbReference type="InterPro" id="IPR009003">
    <property type="entry name" value="Peptidase_S1_PA"/>
</dbReference>
<dbReference type="Gene3D" id="2.40.10.10">
    <property type="entry name" value="Trypsin-like serine proteases"/>
    <property type="match status" value="1"/>
</dbReference>
<keyword evidence="4" id="KW-1185">Reference proteome</keyword>
<organism evidence="3 4">
    <name type="scientific">Acanthisitta chloris</name>
    <name type="common">rifleman</name>
    <dbReference type="NCBI Taxonomy" id="57068"/>
    <lineage>
        <taxon>Eukaryota</taxon>
        <taxon>Metazoa</taxon>
        <taxon>Chordata</taxon>
        <taxon>Craniata</taxon>
        <taxon>Vertebrata</taxon>
        <taxon>Euteleostomi</taxon>
        <taxon>Archelosauria</taxon>
        <taxon>Archosauria</taxon>
        <taxon>Dinosauria</taxon>
        <taxon>Saurischia</taxon>
        <taxon>Theropoda</taxon>
        <taxon>Coelurosauria</taxon>
        <taxon>Aves</taxon>
        <taxon>Neognathae</taxon>
        <taxon>Neoaves</taxon>
        <taxon>Telluraves</taxon>
        <taxon>Australaves</taxon>
        <taxon>Passeriformes</taxon>
        <taxon>Acanthisittidae</taxon>
        <taxon>Acanthisitta</taxon>
    </lineage>
</organism>
<feature type="domain" description="Peptidase S1" evidence="2">
    <location>
        <begin position="1"/>
        <end position="54"/>
    </location>
</feature>
<dbReference type="GO" id="GO:0007340">
    <property type="term" value="P:acrosome reaction"/>
    <property type="evidence" value="ECO:0007669"/>
    <property type="project" value="TreeGrafter"/>
</dbReference>
<proteinExistence type="predicted"/>
<reference evidence="3 4" key="1">
    <citation type="submission" date="2014-04" db="EMBL/GenBank/DDBJ databases">
        <title>Genome evolution of avian class.</title>
        <authorList>
            <person name="Zhang G."/>
            <person name="Li C."/>
        </authorList>
    </citation>
    <scope>NUCLEOTIDE SEQUENCE [LARGE SCALE GENOMIC DNA]</scope>
    <source>
        <strain evidence="3">BGI_N310</strain>
    </source>
</reference>
<sequence>QGDCGGPLVCKDNNADSFWLVGMTSWGKGCARAKQPRVYTFTQNFYNWILVQIDQHPDVSAFP</sequence>
<dbReference type="InterPro" id="IPR043504">
    <property type="entry name" value="Peptidase_S1_PA_chymotrypsin"/>
</dbReference>
<dbReference type="SUPFAM" id="SSF50494">
    <property type="entry name" value="Trypsin-like serine proteases"/>
    <property type="match status" value="1"/>
</dbReference>
<dbReference type="Proteomes" id="UP000053537">
    <property type="component" value="Unassembled WGS sequence"/>
</dbReference>
<dbReference type="PANTHER" id="PTHR24252">
    <property type="entry name" value="ACROSIN-RELATED"/>
    <property type="match status" value="1"/>
</dbReference>
<accession>A0A091MJ51</accession>
<evidence type="ECO:0000313" key="4">
    <source>
        <dbReference type="Proteomes" id="UP000053537"/>
    </source>
</evidence>
<dbReference type="Pfam" id="PF00089">
    <property type="entry name" value="Trypsin"/>
    <property type="match status" value="1"/>
</dbReference>
<dbReference type="PROSITE" id="PS50240">
    <property type="entry name" value="TRYPSIN_DOM"/>
    <property type="match status" value="1"/>
</dbReference>